<feature type="compositionally biased region" description="Acidic residues" evidence="1">
    <location>
        <begin position="411"/>
        <end position="430"/>
    </location>
</feature>
<feature type="compositionally biased region" description="Acidic residues" evidence="1">
    <location>
        <begin position="385"/>
        <end position="403"/>
    </location>
</feature>
<name>A0A162ZR33_MUCCL</name>
<organism evidence="2 3">
    <name type="scientific">Mucor lusitanicus CBS 277.49</name>
    <dbReference type="NCBI Taxonomy" id="747725"/>
    <lineage>
        <taxon>Eukaryota</taxon>
        <taxon>Fungi</taxon>
        <taxon>Fungi incertae sedis</taxon>
        <taxon>Mucoromycota</taxon>
        <taxon>Mucoromycotina</taxon>
        <taxon>Mucoromycetes</taxon>
        <taxon>Mucorales</taxon>
        <taxon>Mucorineae</taxon>
        <taxon>Mucoraceae</taxon>
        <taxon>Mucor</taxon>
    </lineage>
</organism>
<dbReference type="OrthoDB" id="2272996at2759"/>
<dbReference type="Proteomes" id="UP000077051">
    <property type="component" value="Unassembled WGS sequence"/>
</dbReference>
<dbReference type="EMBL" id="AMYB01000001">
    <property type="protein sequence ID" value="OAD07347.1"/>
    <property type="molecule type" value="Genomic_DNA"/>
</dbReference>
<evidence type="ECO:0000313" key="2">
    <source>
        <dbReference type="EMBL" id="OAD07347.1"/>
    </source>
</evidence>
<dbReference type="VEuPathDB" id="FungiDB:MUCCIDRAFT_157639"/>
<feature type="compositionally biased region" description="Polar residues" evidence="1">
    <location>
        <begin position="454"/>
        <end position="467"/>
    </location>
</feature>
<feature type="region of interest" description="Disordered" evidence="1">
    <location>
        <begin position="385"/>
        <end position="432"/>
    </location>
</feature>
<accession>A0A162ZR33</accession>
<feature type="compositionally biased region" description="Basic and acidic residues" evidence="1">
    <location>
        <begin position="186"/>
        <end position="200"/>
    </location>
</feature>
<feature type="compositionally biased region" description="Polar residues" evidence="1">
    <location>
        <begin position="160"/>
        <end position="172"/>
    </location>
</feature>
<feature type="region of interest" description="Disordered" evidence="1">
    <location>
        <begin position="96"/>
        <end position="200"/>
    </location>
</feature>
<sequence length="467" mass="52435">MDGCKKFSSFTNFYTQMNPQEQSSAAAMDNELFQMYAHYQLCRVKKGATNSNTFHTLVNDLLEHSVQLEPFLEGGHTALFGSSSLNSAICMNAHHAGKKRSSKDQGGMRSFHHGTKNTSHAATSHYEHDRQYSPGQSGSENSDDEGPTTITPNRKRARSATITDSRPASSASHLRGGKKYTLSGSSKRDLTHMSARPEETKQELFKRMRQITDSFQIEYSVNEGGGKTPAKASFQIHFLERFSPQSINNQCQTNFVAYQIGQIIENEARLFSYRVQEENKRQYYAKVPTDLRTTLIAGLGKKANTKLSEINKYCKSLARIVNEIGVYCLFMPEVLPPTFYRRADEELFTKMVRRMNDKFPQFSTIASIDENGNLFIADIEDVGEDADETMDRDAEEEEAVDSDTDQKAIEGESDNEMGENLDEDIGETMPDDGRLDIKAEVAEYSAVKGPKTAQDANESSTPEWHTF</sequence>
<comment type="caution">
    <text evidence="2">The sequence shown here is derived from an EMBL/GenBank/DDBJ whole genome shotgun (WGS) entry which is preliminary data.</text>
</comment>
<protein>
    <submittedName>
        <fullName evidence="2">Uncharacterized protein</fullName>
    </submittedName>
</protein>
<gene>
    <name evidence="2" type="ORF">MUCCIDRAFT_157639</name>
</gene>
<feature type="region of interest" description="Disordered" evidence="1">
    <location>
        <begin position="446"/>
        <end position="467"/>
    </location>
</feature>
<reference evidence="2 3" key="1">
    <citation type="submission" date="2015-06" db="EMBL/GenBank/DDBJ databases">
        <title>Expansion of signal transduction pathways in fungi by whole-genome duplication.</title>
        <authorList>
            <consortium name="DOE Joint Genome Institute"/>
            <person name="Corrochano L.M."/>
            <person name="Kuo A."/>
            <person name="Marcet-Houben M."/>
            <person name="Polaino S."/>
            <person name="Salamov A."/>
            <person name="Villalobos J.M."/>
            <person name="Alvarez M.I."/>
            <person name="Avalos J."/>
            <person name="Benito E.P."/>
            <person name="Benoit I."/>
            <person name="Burger G."/>
            <person name="Camino L.P."/>
            <person name="Canovas D."/>
            <person name="Cerda-Olmedo E."/>
            <person name="Cheng J.-F."/>
            <person name="Dominguez A."/>
            <person name="Elias M."/>
            <person name="Eslava A.P."/>
            <person name="Glaser F."/>
            <person name="Grimwood J."/>
            <person name="Gutierrez G."/>
            <person name="Heitman J."/>
            <person name="Henrissat B."/>
            <person name="Iturriaga E.A."/>
            <person name="Lang B.F."/>
            <person name="Lavin J.L."/>
            <person name="Lee S."/>
            <person name="Li W."/>
            <person name="Lindquist E."/>
            <person name="Lopez-Garcia S."/>
            <person name="Luque E.M."/>
            <person name="Marcos A.T."/>
            <person name="Martin J."/>
            <person name="Mccluskey K."/>
            <person name="Medina H.R."/>
            <person name="Miralles-Duran A."/>
            <person name="Miyazaki A."/>
            <person name="Munoz-Torres E."/>
            <person name="Oguiza J.A."/>
            <person name="Ohm R."/>
            <person name="Olmedo M."/>
            <person name="Orejas M."/>
            <person name="Ortiz-Castellanos L."/>
            <person name="Pisabarro A.G."/>
            <person name="Rodriguez-Romero J."/>
            <person name="Ruiz-Herrera J."/>
            <person name="Ruiz-Vazquez R."/>
            <person name="Sanz C."/>
            <person name="Schackwitz W."/>
            <person name="Schmutz J."/>
            <person name="Shahriari M."/>
            <person name="Shelest E."/>
            <person name="Silva-Franco F."/>
            <person name="Soanes D."/>
            <person name="Syed K."/>
            <person name="Tagua V.G."/>
            <person name="Talbot N.J."/>
            <person name="Thon M."/>
            <person name="De Vries R.P."/>
            <person name="Wiebenga A."/>
            <person name="Yadav J.S."/>
            <person name="Braun E.L."/>
            <person name="Baker S."/>
            <person name="Garre V."/>
            <person name="Horwitz B."/>
            <person name="Torres-Martinez S."/>
            <person name="Idnurm A."/>
            <person name="Herrera-Estrella A."/>
            <person name="Gabaldon T."/>
            <person name="Grigoriev I.V."/>
        </authorList>
    </citation>
    <scope>NUCLEOTIDE SEQUENCE [LARGE SCALE GENOMIC DNA]</scope>
    <source>
        <strain evidence="2 3">CBS 277.49</strain>
    </source>
</reference>
<evidence type="ECO:0000256" key="1">
    <source>
        <dbReference type="SAM" id="MobiDB-lite"/>
    </source>
</evidence>
<dbReference type="AlphaFoldDB" id="A0A162ZR33"/>
<evidence type="ECO:0000313" key="3">
    <source>
        <dbReference type="Proteomes" id="UP000077051"/>
    </source>
</evidence>
<proteinExistence type="predicted"/>
<keyword evidence="3" id="KW-1185">Reference proteome</keyword>